<dbReference type="GO" id="GO:0007339">
    <property type="term" value="P:binding of sperm to zona pellucida"/>
    <property type="evidence" value="ECO:0007669"/>
    <property type="project" value="TreeGrafter"/>
</dbReference>
<comment type="function">
    <text evidence="13">Component of the zona pellucida, an extracellular matrix surrounding oocytes which mediates sperm binding, induction of the acrosome reaction and prevents post-fertilization polyspermy. The zona pellucida is composed of 3 to 4 glycoproteins, ZP1, ZP2, ZP3, and ZP4. ZP4 may act as a sperm receptor.</text>
</comment>
<feature type="region of interest" description="Disordered" evidence="18">
    <location>
        <begin position="45"/>
        <end position="330"/>
    </location>
</feature>
<evidence type="ECO:0000259" key="20">
    <source>
        <dbReference type="PROSITE" id="PS51034"/>
    </source>
</evidence>
<keyword evidence="23" id="KW-1185">Reference proteome</keyword>
<evidence type="ECO:0000259" key="21">
    <source>
        <dbReference type="PROSITE" id="PS51448"/>
    </source>
</evidence>
<dbReference type="InterPro" id="IPR042235">
    <property type="entry name" value="ZP-C_dom"/>
</dbReference>
<dbReference type="SMART" id="SM00241">
    <property type="entry name" value="ZP"/>
    <property type="match status" value="1"/>
</dbReference>
<dbReference type="GO" id="GO:0035805">
    <property type="term" value="C:egg coat"/>
    <property type="evidence" value="ECO:0007669"/>
    <property type="project" value="UniProtKB-SubCell"/>
</dbReference>
<evidence type="ECO:0000313" key="22">
    <source>
        <dbReference type="EMBL" id="TWW75531.1"/>
    </source>
</evidence>
<protein>
    <recommendedName>
        <fullName evidence="14">Zona pellucida sperm-binding protein 4</fullName>
    </recommendedName>
    <alternativeName>
        <fullName evidence="16">Zona pellucida glycoprotein 4</fullName>
    </alternativeName>
    <alternativeName>
        <fullName evidence="15">Zona pellucida protein B</fullName>
    </alternativeName>
</protein>
<feature type="domain" description="P-type" evidence="21">
    <location>
        <begin position="337"/>
        <end position="375"/>
    </location>
</feature>
<dbReference type="Pfam" id="PF00100">
    <property type="entry name" value="Zona_pellucida"/>
    <property type="match status" value="1"/>
</dbReference>
<dbReference type="PROSITE" id="PS51257">
    <property type="entry name" value="PROKAR_LIPOPROTEIN"/>
    <property type="match status" value="1"/>
</dbReference>
<evidence type="ECO:0000256" key="12">
    <source>
        <dbReference type="ARBA" id="ARBA00024183"/>
    </source>
</evidence>
<feature type="compositionally biased region" description="Low complexity" evidence="18">
    <location>
        <begin position="50"/>
        <end position="60"/>
    </location>
</feature>
<dbReference type="PROSITE" id="PS51034">
    <property type="entry name" value="ZP_2"/>
    <property type="match status" value="1"/>
</dbReference>
<evidence type="ECO:0000256" key="19">
    <source>
        <dbReference type="SAM" id="SignalP"/>
    </source>
</evidence>
<keyword evidence="7" id="KW-1133">Transmembrane helix</keyword>
<evidence type="ECO:0000256" key="8">
    <source>
        <dbReference type="ARBA" id="ARBA00023136"/>
    </source>
</evidence>
<evidence type="ECO:0000256" key="16">
    <source>
        <dbReference type="ARBA" id="ARBA00042573"/>
    </source>
</evidence>
<keyword evidence="10" id="KW-0325">Glycoprotein</keyword>
<evidence type="ECO:0000256" key="18">
    <source>
        <dbReference type="SAM" id="MobiDB-lite"/>
    </source>
</evidence>
<feature type="compositionally biased region" description="Basic and acidic residues" evidence="18">
    <location>
        <begin position="204"/>
        <end position="277"/>
    </location>
</feature>
<dbReference type="SUPFAM" id="SSF57492">
    <property type="entry name" value="Trefoil"/>
    <property type="match status" value="1"/>
</dbReference>
<keyword evidence="6" id="KW-0812">Transmembrane</keyword>
<feature type="compositionally biased region" description="Basic and acidic residues" evidence="18">
    <location>
        <begin position="65"/>
        <end position="76"/>
    </location>
</feature>
<dbReference type="GO" id="GO:0032190">
    <property type="term" value="F:acrosin binding"/>
    <property type="evidence" value="ECO:0007669"/>
    <property type="project" value="TreeGrafter"/>
</dbReference>
<keyword evidence="19" id="KW-0732">Signal</keyword>
<keyword evidence="4" id="KW-0272">Extracellular matrix</keyword>
<evidence type="ECO:0000256" key="15">
    <source>
        <dbReference type="ARBA" id="ARBA00042273"/>
    </source>
</evidence>
<evidence type="ECO:0000256" key="7">
    <source>
        <dbReference type="ARBA" id="ARBA00022989"/>
    </source>
</evidence>
<dbReference type="Gene3D" id="2.60.40.4100">
    <property type="entry name" value="Zona pellucida, ZP-C domain"/>
    <property type="match status" value="1"/>
</dbReference>
<feature type="compositionally biased region" description="Pro residues" evidence="18">
    <location>
        <begin position="108"/>
        <end position="120"/>
    </location>
</feature>
<dbReference type="InterPro" id="IPR044913">
    <property type="entry name" value="P_trefoil_dom_sf"/>
</dbReference>
<evidence type="ECO:0000256" key="5">
    <source>
        <dbReference type="ARBA" id="ARBA00022685"/>
    </source>
</evidence>
<comment type="caution">
    <text evidence="22">The sequence shown here is derived from an EMBL/GenBank/DDBJ whole genome shotgun (WGS) entry which is preliminary data.</text>
</comment>
<dbReference type="GO" id="GO:0005886">
    <property type="term" value="C:plasma membrane"/>
    <property type="evidence" value="ECO:0007669"/>
    <property type="project" value="UniProtKB-SubCell"/>
</dbReference>
<evidence type="ECO:0000256" key="13">
    <source>
        <dbReference type="ARBA" id="ARBA00037545"/>
    </source>
</evidence>
<comment type="subcellular location">
    <subcellularLocation>
        <location evidence="1">Cell membrane</location>
        <topology evidence="1">Single-pass type I membrane protein</topology>
    </subcellularLocation>
    <subcellularLocation>
        <location evidence="12">Zona pellucida</location>
    </subcellularLocation>
</comment>
<dbReference type="GO" id="GO:0035804">
    <property type="term" value="F:structural constituent of egg coat"/>
    <property type="evidence" value="ECO:0007669"/>
    <property type="project" value="TreeGrafter"/>
</dbReference>
<evidence type="ECO:0000256" key="10">
    <source>
        <dbReference type="ARBA" id="ARBA00023180"/>
    </source>
</evidence>
<feature type="compositionally biased region" description="Pro residues" evidence="18">
    <location>
        <begin position="167"/>
        <end position="179"/>
    </location>
</feature>
<evidence type="ECO:0000256" key="6">
    <source>
        <dbReference type="ARBA" id="ARBA00022692"/>
    </source>
</evidence>
<keyword evidence="11" id="KW-0278">Fertilization</keyword>
<dbReference type="Gene3D" id="2.60.40.3210">
    <property type="entry name" value="Zona pellucida, ZP-N domain"/>
    <property type="match status" value="1"/>
</dbReference>
<dbReference type="PANTHER" id="PTHR23343">
    <property type="entry name" value="ZONA PELLUCIDA SPERM-BINDING PROTEIN"/>
    <property type="match status" value="1"/>
</dbReference>
<dbReference type="PROSITE" id="PS51448">
    <property type="entry name" value="P_TREFOIL_2"/>
    <property type="match status" value="1"/>
</dbReference>
<keyword evidence="3" id="KW-0964">Secreted</keyword>
<proteinExistence type="predicted"/>
<gene>
    <name evidence="22" type="ORF">D4764_13G0001930</name>
</gene>
<dbReference type="Proteomes" id="UP000324091">
    <property type="component" value="Chromosome 13"/>
</dbReference>
<feature type="domain" description="ZP" evidence="20">
    <location>
        <begin position="380"/>
        <end position="661"/>
    </location>
</feature>
<evidence type="ECO:0000256" key="17">
    <source>
        <dbReference type="PROSITE-ProRule" id="PRU00779"/>
    </source>
</evidence>
<keyword evidence="9 17" id="KW-1015">Disulfide bond</keyword>
<dbReference type="InterPro" id="IPR051148">
    <property type="entry name" value="Zona_Pellucida_Domain_gp"/>
</dbReference>
<evidence type="ECO:0000256" key="4">
    <source>
        <dbReference type="ARBA" id="ARBA00022530"/>
    </source>
</evidence>
<feature type="compositionally biased region" description="Polar residues" evidence="18">
    <location>
        <begin position="136"/>
        <end position="150"/>
    </location>
</feature>
<evidence type="ECO:0000256" key="14">
    <source>
        <dbReference type="ARBA" id="ARBA00040238"/>
    </source>
</evidence>
<comment type="caution">
    <text evidence="17">Lacks conserved residue(s) required for the propagation of feature annotation.</text>
</comment>
<feature type="chain" id="PRO_5022799045" description="Zona pellucida sperm-binding protein 4" evidence="19">
    <location>
        <begin position="27"/>
        <end position="697"/>
    </location>
</feature>
<evidence type="ECO:0000256" key="1">
    <source>
        <dbReference type="ARBA" id="ARBA00004251"/>
    </source>
</evidence>
<evidence type="ECO:0000256" key="9">
    <source>
        <dbReference type="ARBA" id="ARBA00023157"/>
    </source>
</evidence>
<keyword evidence="8" id="KW-0472">Membrane</keyword>
<sequence length="697" mass="77380">MLKYSTATSLVALALLGCFVGQGVEAQLSSNNLMPRASFVLTKPQTQSYPGTHTGHHPGTSGIHKPSDPRPQKPSDPRPQTPSDPRPQTPSDPRPQKPSDPKTQTPSDPRPQNPAYPRPQLPSNQKPTILLPWNPNRPQKPSDPKTQTPSDPRPQKPSDPKTQTPSDPRPQNPAYPRPQLPSNQKPTILLPWNPNRPQQPSDPRPQKPSDPKPQKPSDPRPQRPSDPRPPKPSDPRPQKPSDPRPQRPSDPRPPKPSDPRPQKPSDPRPQKPSDPRPKKPSYPITSNPSWSFGTKKPSYQQGQPRTSPVGQKVPQTIYDPSPGGDHQTVVTKNPKYDICEVEDSRKVPCGRVEISSSECLEIGCCYGGYGCYFGNAVTLQCTKDGHFILVVSKYSTQPNLDLNSLSLLGDGENCGPIDSNSEFVIYYFAVSQCGTIVREEDPGVIVYENFLFSYFETQRGKYGEITRDTTYDLLFQCRYTATAIHSLVVELIPGTLPLPIASTGPLRVHMQLANGICTTKGCNPVDAAYTSFYEPHDYPVHKVLREPVYVQVELMERTDPLVVLTLDHCWTTTSPHPHTYPQWDILINGCPNPDDPYTAELVPVGSDVPFPGHYRRFLFYMFAFLDDVSVEPTNQQLYLHCSTSLCLAMPGSYCEPNCFRKLKKREAAATATEKTVERNVVVTAGPVTMSAPSSTKE</sequence>
<feature type="disulfide bond" evidence="17">
    <location>
        <begin position="339"/>
        <end position="365"/>
    </location>
</feature>
<keyword evidence="2" id="KW-1003">Cell membrane</keyword>
<organism evidence="22 23">
    <name type="scientific">Takifugu flavidus</name>
    <name type="common">sansaifugu</name>
    <dbReference type="NCBI Taxonomy" id="433684"/>
    <lineage>
        <taxon>Eukaryota</taxon>
        <taxon>Metazoa</taxon>
        <taxon>Chordata</taxon>
        <taxon>Craniata</taxon>
        <taxon>Vertebrata</taxon>
        <taxon>Euteleostomi</taxon>
        <taxon>Actinopterygii</taxon>
        <taxon>Neopterygii</taxon>
        <taxon>Teleostei</taxon>
        <taxon>Neoteleostei</taxon>
        <taxon>Acanthomorphata</taxon>
        <taxon>Eupercaria</taxon>
        <taxon>Tetraodontiformes</taxon>
        <taxon>Tetradontoidea</taxon>
        <taxon>Tetraodontidae</taxon>
        <taxon>Takifugu</taxon>
    </lineage>
</organism>
<evidence type="ECO:0000313" key="23">
    <source>
        <dbReference type="Proteomes" id="UP000324091"/>
    </source>
</evidence>
<feature type="signal peptide" evidence="19">
    <location>
        <begin position="1"/>
        <end position="26"/>
    </location>
</feature>
<dbReference type="InterPro" id="IPR055356">
    <property type="entry name" value="ZP-N"/>
</dbReference>
<feature type="compositionally biased region" description="Pro residues" evidence="18">
    <location>
        <begin position="77"/>
        <end position="93"/>
    </location>
</feature>
<dbReference type="Pfam" id="PF23344">
    <property type="entry name" value="ZP-N"/>
    <property type="match status" value="1"/>
</dbReference>
<evidence type="ECO:0000256" key="3">
    <source>
        <dbReference type="ARBA" id="ARBA00022525"/>
    </source>
</evidence>
<feature type="compositionally biased region" description="Polar residues" evidence="18">
    <location>
        <begin position="283"/>
        <end position="309"/>
    </location>
</feature>
<dbReference type="EMBL" id="RHFK02000005">
    <property type="protein sequence ID" value="TWW75531.1"/>
    <property type="molecule type" value="Genomic_DNA"/>
</dbReference>
<name>A0A5C6P9N9_9TELE</name>
<dbReference type="AlphaFoldDB" id="A0A5C6P9N9"/>
<reference evidence="22 23" key="1">
    <citation type="submission" date="2019-04" db="EMBL/GenBank/DDBJ databases">
        <title>Chromosome genome assembly for Takifugu flavidus.</title>
        <authorList>
            <person name="Xiao S."/>
        </authorList>
    </citation>
    <scope>NUCLEOTIDE SEQUENCE [LARGE SCALE GENOMIC DNA]</scope>
    <source>
        <strain evidence="22">HTHZ2018</strain>
        <tissue evidence="22">Muscle</tissue>
    </source>
</reference>
<dbReference type="InterPro" id="IPR055355">
    <property type="entry name" value="ZP-C"/>
</dbReference>
<evidence type="ECO:0000256" key="11">
    <source>
        <dbReference type="ARBA" id="ARBA00023279"/>
    </source>
</evidence>
<keyword evidence="5" id="KW-0165">Cleavage on pair of basic residues</keyword>
<dbReference type="PANTHER" id="PTHR23343:SF31">
    <property type="entry name" value="ZONA PELLUCIDA SPERM-BINDING PROTEIN 4"/>
    <property type="match status" value="1"/>
</dbReference>
<dbReference type="InterPro" id="IPR001507">
    <property type="entry name" value="ZP_dom"/>
</dbReference>
<accession>A0A5C6P9N9</accession>
<evidence type="ECO:0000256" key="2">
    <source>
        <dbReference type="ARBA" id="ARBA00022475"/>
    </source>
</evidence>
<dbReference type="GO" id="GO:0060468">
    <property type="term" value="P:prevention of polyspermy"/>
    <property type="evidence" value="ECO:0007669"/>
    <property type="project" value="TreeGrafter"/>
</dbReference>
<dbReference type="InterPro" id="IPR000519">
    <property type="entry name" value="P_trefoil_dom"/>
</dbReference>
<feature type="disulfide bond" evidence="17">
    <location>
        <begin position="349"/>
        <end position="364"/>
    </location>
</feature>
<dbReference type="SMART" id="SM00018">
    <property type="entry name" value="PD"/>
    <property type="match status" value="1"/>
</dbReference>